<keyword evidence="3" id="KW-0808">Transferase</keyword>
<dbReference type="CDD" id="cd04186">
    <property type="entry name" value="GT_2_like_c"/>
    <property type="match status" value="1"/>
</dbReference>
<accession>A0A1G1VR05</accession>
<proteinExistence type="inferred from homology"/>
<name>A0A1G1VR05_9BACT</name>
<organism evidence="6 7">
    <name type="scientific">Candidatus Chisholmbacteria bacterium RIFCSPHIGHO2_01_FULL_52_32</name>
    <dbReference type="NCBI Taxonomy" id="1797591"/>
    <lineage>
        <taxon>Bacteria</taxon>
        <taxon>Candidatus Chisholmiibacteriota</taxon>
    </lineage>
</organism>
<feature type="transmembrane region" description="Helical" evidence="4">
    <location>
        <begin position="284"/>
        <end position="303"/>
    </location>
</feature>
<dbReference type="AlphaFoldDB" id="A0A1G1VR05"/>
<evidence type="ECO:0000256" key="2">
    <source>
        <dbReference type="ARBA" id="ARBA00022676"/>
    </source>
</evidence>
<gene>
    <name evidence="6" type="ORF">A2786_05625</name>
</gene>
<sequence>MVSIIVLFADGAEVTVECLRALAKCTTALPFEVILVDNGSQEKERALLERGIAKLRFLTLQFIQFPVNVGYARGSNLAAAKARGKILVFLNNDCIVTRGWLTPLVSFLERYPGVVAVQPKLRSNILKAYFDYSGGAGGFLDRFGYPFTRGRIFDSIEKDIGQYDDPCEITWASGSCFAIRTQALWDMGGFDEYFFSYFEEIDLCVRLRERGYRIFSVPESLVYHYGSYTSNRNLGRKIYMNHRNNLYFVLKHNSLWPYFPLFILRCLFDIGSILYYLSERRFSFVLSVLKAYGALVWHLPIFLRTKVFQFSGRSLHSLATVYPGSIVLDYFLFRRRTYDAVMRRNVGGRQNFKHYREVTFFENR</sequence>
<dbReference type="InterPro" id="IPR001173">
    <property type="entry name" value="Glyco_trans_2-like"/>
</dbReference>
<evidence type="ECO:0000256" key="1">
    <source>
        <dbReference type="ARBA" id="ARBA00006739"/>
    </source>
</evidence>
<keyword evidence="4" id="KW-0472">Membrane</keyword>
<evidence type="ECO:0000313" key="6">
    <source>
        <dbReference type="EMBL" id="OGY17657.1"/>
    </source>
</evidence>
<dbReference type="Proteomes" id="UP000179233">
    <property type="component" value="Unassembled WGS sequence"/>
</dbReference>
<feature type="domain" description="Glycosyltransferase 2-like" evidence="5">
    <location>
        <begin position="3"/>
        <end position="186"/>
    </location>
</feature>
<feature type="transmembrane region" description="Helical" evidence="4">
    <location>
        <begin position="315"/>
        <end position="333"/>
    </location>
</feature>
<evidence type="ECO:0000256" key="4">
    <source>
        <dbReference type="SAM" id="Phobius"/>
    </source>
</evidence>
<evidence type="ECO:0000256" key="3">
    <source>
        <dbReference type="ARBA" id="ARBA00022679"/>
    </source>
</evidence>
<feature type="transmembrane region" description="Helical" evidence="4">
    <location>
        <begin position="255"/>
        <end position="277"/>
    </location>
</feature>
<evidence type="ECO:0000259" key="5">
    <source>
        <dbReference type="Pfam" id="PF00535"/>
    </source>
</evidence>
<dbReference type="PANTHER" id="PTHR43179:SF12">
    <property type="entry name" value="GALACTOFURANOSYLTRANSFERASE GLFT2"/>
    <property type="match status" value="1"/>
</dbReference>
<dbReference type="EMBL" id="MHCJ01000007">
    <property type="protein sequence ID" value="OGY17657.1"/>
    <property type="molecule type" value="Genomic_DNA"/>
</dbReference>
<keyword evidence="2" id="KW-0328">Glycosyltransferase</keyword>
<dbReference type="Gene3D" id="3.90.550.10">
    <property type="entry name" value="Spore Coat Polysaccharide Biosynthesis Protein SpsA, Chain A"/>
    <property type="match status" value="1"/>
</dbReference>
<dbReference type="GO" id="GO:0016757">
    <property type="term" value="F:glycosyltransferase activity"/>
    <property type="evidence" value="ECO:0007669"/>
    <property type="project" value="UniProtKB-KW"/>
</dbReference>
<dbReference type="PANTHER" id="PTHR43179">
    <property type="entry name" value="RHAMNOSYLTRANSFERASE WBBL"/>
    <property type="match status" value="1"/>
</dbReference>
<dbReference type="Pfam" id="PF00535">
    <property type="entry name" value="Glycos_transf_2"/>
    <property type="match status" value="1"/>
</dbReference>
<dbReference type="SUPFAM" id="SSF53448">
    <property type="entry name" value="Nucleotide-diphospho-sugar transferases"/>
    <property type="match status" value="1"/>
</dbReference>
<comment type="caution">
    <text evidence="6">The sequence shown here is derived from an EMBL/GenBank/DDBJ whole genome shotgun (WGS) entry which is preliminary data.</text>
</comment>
<comment type="similarity">
    <text evidence="1">Belongs to the glycosyltransferase 2 family.</text>
</comment>
<dbReference type="InterPro" id="IPR029044">
    <property type="entry name" value="Nucleotide-diphossugar_trans"/>
</dbReference>
<protein>
    <recommendedName>
        <fullName evidence="5">Glycosyltransferase 2-like domain-containing protein</fullName>
    </recommendedName>
</protein>
<reference evidence="6 7" key="1">
    <citation type="journal article" date="2016" name="Nat. Commun.">
        <title>Thousands of microbial genomes shed light on interconnected biogeochemical processes in an aquifer system.</title>
        <authorList>
            <person name="Anantharaman K."/>
            <person name="Brown C.T."/>
            <person name="Hug L.A."/>
            <person name="Sharon I."/>
            <person name="Castelle C.J."/>
            <person name="Probst A.J."/>
            <person name="Thomas B.C."/>
            <person name="Singh A."/>
            <person name="Wilkins M.J."/>
            <person name="Karaoz U."/>
            <person name="Brodie E.L."/>
            <person name="Williams K.H."/>
            <person name="Hubbard S.S."/>
            <person name="Banfield J.F."/>
        </authorList>
    </citation>
    <scope>NUCLEOTIDE SEQUENCE [LARGE SCALE GENOMIC DNA]</scope>
</reference>
<keyword evidence="4" id="KW-1133">Transmembrane helix</keyword>
<evidence type="ECO:0000313" key="7">
    <source>
        <dbReference type="Proteomes" id="UP000179233"/>
    </source>
</evidence>
<keyword evidence="4" id="KW-0812">Transmembrane</keyword>